<sequence length="213" mass="23599">MFQLQLLSNIWQSFQQTKDFVRDSVQQAGDSLKSTATQATGKAIDTVNTTFEQAKTSITIPTAITSPMSNWLAEHPTVSRLVQILNWATNHPIISVIILIFALSIVWSIIKAIARLIESASWSIVQVPFKLIQALIKVSFLSFSQASSFAVKQVIGNNIVTLPPENFQTIHQAKQQRLAEIAARLEAIQEEQQGLLQEVATILADTNDITKMV</sequence>
<name>A0A951QQX6_9CYAN</name>
<protein>
    <submittedName>
        <fullName evidence="3">Uncharacterized protein</fullName>
    </submittedName>
</protein>
<evidence type="ECO:0000313" key="4">
    <source>
        <dbReference type="Proteomes" id="UP000729701"/>
    </source>
</evidence>
<evidence type="ECO:0000256" key="2">
    <source>
        <dbReference type="SAM" id="Phobius"/>
    </source>
</evidence>
<keyword evidence="2" id="KW-0812">Transmembrane</keyword>
<comment type="caution">
    <text evidence="3">The sequence shown here is derived from an EMBL/GenBank/DDBJ whole genome shotgun (WGS) entry which is preliminary data.</text>
</comment>
<reference evidence="3" key="1">
    <citation type="submission" date="2021-05" db="EMBL/GenBank/DDBJ databases">
        <authorList>
            <person name="Pietrasiak N."/>
            <person name="Ward R."/>
            <person name="Stajich J.E."/>
            <person name="Kurbessoian T."/>
        </authorList>
    </citation>
    <scope>NUCLEOTIDE SEQUENCE</scope>
    <source>
        <strain evidence="3">GSE-NOS-MK-12-04C</strain>
    </source>
</reference>
<feature type="transmembrane region" description="Helical" evidence="2">
    <location>
        <begin position="93"/>
        <end position="114"/>
    </location>
</feature>
<keyword evidence="2" id="KW-0472">Membrane</keyword>
<proteinExistence type="predicted"/>
<dbReference type="AlphaFoldDB" id="A0A951QQX6"/>
<evidence type="ECO:0000313" key="3">
    <source>
        <dbReference type="EMBL" id="MBW4669488.1"/>
    </source>
</evidence>
<feature type="coiled-coil region" evidence="1">
    <location>
        <begin position="171"/>
        <end position="198"/>
    </location>
</feature>
<keyword evidence="2" id="KW-1133">Transmembrane helix</keyword>
<dbReference type="EMBL" id="JAHHGZ010000021">
    <property type="protein sequence ID" value="MBW4669488.1"/>
    <property type="molecule type" value="Genomic_DNA"/>
</dbReference>
<organism evidence="3 4">
    <name type="scientific">Cyanomargarita calcarea GSE-NOS-MK-12-04C</name>
    <dbReference type="NCBI Taxonomy" id="2839659"/>
    <lineage>
        <taxon>Bacteria</taxon>
        <taxon>Bacillati</taxon>
        <taxon>Cyanobacteriota</taxon>
        <taxon>Cyanophyceae</taxon>
        <taxon>Nostocales</taxon>
        <taxon>Cyanomargaritaceae</taxon>
        <taxon>Cyanomargarita</taxon>
    </lineage>
</organism>
<accession>A0A951QQX6</accession>
<evidence type="ECO:0000256" key="1">
    <source>
        <dbReference type="SAM" id="Coils"/>
    </source>
</evidence>
<keyword evidence="1" id="KW-0175">Coiled coil</keyword>
<dbReference type="Proteomes" id="UP000729701">
    <property type="component" value="Unassembled WGS sequence"/>
</dbReference>
<reference evidence="3" key="2">
    <citation type="journal article" date="2022" name="Microbiol. Resour. Announc.">
        <title>Metagenome Sequencing to Explore Phylogenomics of Terrestrial Cyanobacteria.</title>
        <authorList>
            <person name="Ward R.D."/>
            <person name="Stajich J.E."/>
            <person name="Johansen J.R."/>
            <person name="Huntemann M."/>
            <person name="Clum A."/>
            <person name="Foster B."/>
            <person name="Foster B."/>
            <person name="Roux S."/>
            <person name="Palaniappan K."/>
            <person name="Varghese N."/>
            <person name="Mukherjee S."/>
            <person name="Reddy T.B.K."/>
            <person name="Daum C."/>
            <person name="Copeland A."/>
            <person name="Chen I.A."/>
            <person name="Ivanova N.N."/>
            <person name="Kyrpides N.C."/>
            <person name="Shapiro N."/>
            <person name="Eloe-Fadrosh E.A."/>
            <person name="Pietrasiak N."/>
        </authorList>
    </citation>
    <scope>NUCLEOTIDE SEQUENCE</scope>
    <source>
        <strain evidence="3">GSE-NOS-MK-12-04C</strain>
    </source>
</reference>
<gene>
    <name evidence="3" type="ORF">KME60_19245</name>
</gene>